<comment type="pathway">
    <text evidence="1 9">Porphyrin-containing compound metabolism; protoporphyrin-IX biosynthesis; coproporphyrinogen-III from 5-aminolevulinate: step 3/4.</text>
</comment>
<comment type="similarity">
    <text evidence="2 9">Belongs to the uroporphyrinogen-III synthase family.</text>
</comment>
<dbReference type="Gene3D" id="3.40.50.10090">
    <property type="match status" value="2"/>
</dbReference>
<dbReference type="EC" id="4.2.1.75" evidence="3 9"/>
<evidence type="ECO:0000256" key="7">
    <source>
        <dbReference type="ARBA" id="ARBA00040167"/>
    </source>
</evidence>
<dbReference type="GO" id="GO:0006782">
    <property type="term" value="P:protoporphyrinogen IX biosynthetic process"/>
    <property type="evidence" value="ECO:0007669"/>
    <property type="project" value="UniProtKB-UniRule"/>
</dbReference>
<dbReference type="GO" id="GO:0004852">
    <property type="term" value="F:uroporphyrinogen-III synthase activity"/>
    <property type="evidence" value="ECO:0007669"/>
    <property type="project" value="UniProtKB-UniRule"/>
</dbReference>
<dbReference type="PANTHER" id="PTHR38042">
    <property type="entry name" value="UROPORPHYRINOGEN-III SYNTHASE, CHLOROPLASTIC"/>
    <property type="match status" value="1"/>
</dbReference>
<dbReference type="Proteomes" id="UP000074119">
    <property type="component" value="Chromosome"/>
</dbReference>
<dbReference type="EMBL" id="CP014544">
    <property type="protein sequence ID" value="AMO69984.1"/>
    <property type="molecule type" value="Genomic_DNA"/>
</dbReference>
<dbReference type="KEGG" id="zal:AZF00_17500"/>
<dbReference type="CDD" id="cd06578">
    <property type="entry name" value="HemD"/>
    <property type="match status" value="1"/>
</dbReference>
<evidence type="ECO:0000256" key="8">
    <source>
        <dbReference type="ARBA" id="ARBA00048617"/>
    </source>
</evidence>
<dbReference type="InterPro" id="IPR003754">
    <property type="entry name" value="4pyrrol_synth_uPrphyn_synth"/>
</dbReference>
<comment type="function">
    <text evidence="6 9">Catalyzes cyclization of the linear tetrapyrrole, hydroxymethylbilane, to the macrocyclic uroporphyrinogen III.</text>
</comment>
<dbReference type="UniPathway" id="UPA00251">
    <property type="reaction ID" value="UER00320"/>
</dbReference>
<evidence type="ECO:0000256" key="3">
    <source>
        <dbReference type="ARBA" id="ARBA00013109"/>
    </source>
</evidence>
<evidence type="ECO:0000256" key="5">
    <source>
        <dbReference type="ARBA" id="ARBA00023244"/>
    </source>
</evidence>
<accession>A0A127M9R1</accession>
<dbReference type="InterPro" id="IPR039793">
    <property type="entry name" value="UROS/Hem4"/>
</dbReference>
<dbReference type="Pfam" id="PF02602">
    <property type="entry name" value="HEM4"/>
    <property type="match status" value="1"/>
</dbReference>
<dbReference type="STRING" id="1470434.AZF00_17500"/>
<evidence type="ECO:0000259" key="10">
    <source>
        <dbReference type="Pfam" id="PF02602"/>
    </source>
</evidence>
<evidence type="ECO:0000256" key="1">
    <source>
        <dbReference type="ARBA" id="ARBA00004772"/>
    </source>
</evidence>
<sequence>MATASQPDLASLRVLVTRPVERSAELVAALTAAGAKVLTQPLLNIAPLTAPRHEAELQRSRQLFMNLDCYQHLIFISVNAVSYGIEAIEQFWPQWPVGVKVHAIGAATAAALAARQIDVDTVDNVAMNSESLLATPVLQRLQGQKVLIVRGLGGREYLAEQLAARGAQVDYAECYQRLSPELDREQFHTLLRRQDINIVCVNSGETLHYFHSLLQDAALSYRVLVPGERVASLAVALGFTQVIQAENAGTAATLAALRGFVNK</sequence>
<evidence type="ECO:0000256" key="2">
    <source>
        <dbReference type="ARBA" id="ARBA00008133"/>
    </source>
</evidence>
<protein>
    <recommendedName>
        <fullName evidence="7 9">Uroporphyrinogen-III synthase</fullName>
        <ecNumber evidence="3 9">4.2.1.75</ecNumber>
    </recommendedName>
</protein>
<reference evidence="11 12" key="1">
    <citation type="submission" date="2015-12" db="EMBL/GenBank/DDBJ databases">
        <authorList>
            <person name="Shamseldin A."/>
            <person name="Moawad H."/>
            <person name="Abd El-Rahim W.M."/>
            <person name="Sadowsky M.J."/>
        </authorList>
    </citation>
    <scope>NUCLEOTIDE SEQUENCE [LARGE SCALE GENOMIC DNA]</scope>
    <source>
        <strain evidence="11 12">SM2</strain>
    </source>
</reference>
<name>A0A127M9R1_9GAMM</name>
<dbReference type="AlphaFoldDB" id="A0A127M9R1"/>
<dbReference type="RefSeq" id="WP_062384439.1">
    <property type="nucleotide sequence ID" value="NZ_CP014544.1"/>
</dbReference>
<comment type="catalytic activity">
    <reaction evidence="8 9">
        <text>hydroxymethylbilane = uroporphyrinogen III + H2O</text>
        <dbReference type="Rhea" id="RHEA:18965"/>
        <dbReference type="ChEBI" id="CHEBI:15377"/>
        <dbReference type="ChEBI" id="CHEBI:57308"/>
        <dbReference type="ChEBI" id="CHEBI:57845"/>
        <dbReference type="EC" id="4.2.1.75"/>
    </reaction>
</comment>
<keyword evidence="4 9" id="KW-0456">Lyase</keyword>
<dbReference type="SUPFAM" id="SSF69618">
    <property type="entry name" value="HemD-like"/>
    <property type="match status" value="1"/>
</dbReference>
<evidence type="ECO:0000313" key="11">
    <source>
        <dbReference type="EMBL" id="AMO69984.1"/>
    </source>
</evidence>
<organism evidence="11 12">
    <name type="scientific">Zhongshania aliphaticivorans</name>
    <dbReference type="NCBI Taxonomy" id="1470434"/>
    <lineage>
        <taxon>Bacteria</taxon>
        <taxon>Pseudomonadati</taxon>
        <taxon>Pseudomonadota</taxon>
        <taxon>Gammaproteobacteria</taxon>
        <taxon>Cellvibrionales</taxon>
        <taxon>Spongiibacteraceae</taxon>
        <taxon>Zhongshania</taxon>
    </lineage>
</organism>
<evidence type="ECO:0000313" key="12">
    <source>
        <dbReference type="Proteomes" id="UP000074119"/>
    </source>
</evidence>
<evidence type="ECO:0000256" key="4">
    <source>
        <dbReference type="ARBA" id="ARBA00023239"/>
    </source>
</evidence>
<evidence type="ECO:0000256" key="6">
    <source>
        <dbReference type="ARBA" id="ARBA00037589"/>
    </source>
</evidence>
<dbReference type="PANTHER" id="PTHR38042:SF1">
    <property type="entry name" value="UROPORPHYRINOGEN-III SYNTHASE, CHLOROPLASTIC"/>
    <property type="match status" value="1"/>
</dbReference>
<feature type="domain" description="Tetrapyrrole biosynthesis uroporphyrinogen III synthase" evidence="10">
    <location>
        <begin position="25"/>
        <end position="252"/>
    </location>
</feature>
<proteinExistence type="inferred from homology"/>
<keyword evidence="5 9" id="KW-0627">Porphyrin biosynthesis</keyword>
<dbReference type="GO" id="GO:0006780">
    <property type="term" value="P:uroporphyrinogen III biosynthetic process"/>
    <property type="evidence" value="ECO:0007669"/>
    <property type="project" value="UniProtKB-UniRule"/>
</dbReference>
<gene>
    <name evidence="11" type="ORF">AZF00_17500</name>
</gene>
<evidence type="ECO:0000256" key="9">
    <source>
        <dbReference type="RuleBase" id="RU366031"/>
    </source>
</evidence>
<dbReference type="InterPro" id="IPR036108">
    <property type="entry name" value="4pyrrol_syn_uPrphyn_synt_sf"/>
</dbReference>